<keyword evidence="4" id="KW-1185">Reference proteome</keyword>
<evidence type="ECO:0000256" key="1">
    <source>
        <dbReference type="ARBA" id="ARBA00022723"/>
    </source>
</evidence>
<evidence type="ECO:0000259" key="2">
    <source>
        <dbReference type="Pfam" id="PF01557"/>
    </source>
</evidence>
<dbReference type="PANTHER" id="PTHR11820">
    <property type="entry name" value="ACYLPYRUVASE"/>
    <property type="match status" value="1"/>
</dbReference>
<proteinExistence type="predicted"/>
<dbReference type="PANTHER" id="PTHR11820:SF7">
    <property type="entry name" value="ACYLPYRUVASE FAHD1, MITOCHONDRIAL"/>
    <property type="match status" value="1"/>
</dbReference>
<dbReference type="RefSeq" id="WP_377247754.1">
    <property type="nucleotide sequence ID" value="NZ_JBHLXP010000005.1"/>
</dbReference>
<dbReference type="Pfam" id="PF01557">
    <property type="entry name" value="FAA_hydrolase"/>
    <property type="match status" value="1"/>
</dbReference>
<protein>
    <submittedName>
        <fullName evidence="3">Fumarylacetoacetate hydrolase family protein</fullName>
    </submittedName>
</protein>
<dbReference type="SUPFAM" id="SSF56529">
    <property type="entry name" value="FAH"/>
    <property type="match status" value="1"/>
</dbReference>
<dbReference type="Proteomes" id="UP001589813">
    <property type="component" value="Unassembled WGS sequence"/>
</dbReference>
<comment type="caution">
    <text evidence="3">The sequence shown here is derived from an EMBL/GenBank/DDBJ whole genome shotgun (WGS) entry which is preliminary data.</text>
</comment>
<dbReference type="GO" id="GO:0016787">
    <property type="term" value="F:hydrolase activity"/>
    <property type="evidence" value="ECO:0007669"/>
    <property type="project" value="UniProtKB-KW"/>
</dbReference>
<dbReference type="Gene3D" id="3.90.850.10">
    <property type="entry name" value="Fumarylacetoacetase-like, C-terminal domain"/>
    <property type="match status" value="1"/>
</dbReference>
<organism evidence="3 4">
    <name type="scientific">Rheinheimera tilapiae</name>
    <dbReference type="NCBI Taxonomy" id="875043"/>
    <lineage>
        <taxon>Bacteria</taxon>
        <taxon>Pseudomonadati</taxon>
        <taxon>Pseudomonadota</taxon>
        <taxon>Gammaproteobacteria</taxon>
        <taxon>Chromatiales</taxon>
        <taxon>Chromatiaceae</taxon>
        <taxon>Rheinheimera</taxon>
    </lineage>
</organism>
<sequence length="231" mass="24841">MRYQHLDLQGNTVALPVGKVVCIGQNYQDHITEMNSKTAPDALFFLKPATALRHFSAPLAIPHDRGAVHNETEIAVLIGKPLTAVTPDQVMDAVWGYSLALDLTLRDVQAELKKLGRPWDIAKGFDGACPVAGFVPAAQVADAQALTFSLDVNGERRQTGDATLMIRGIAQMISEMSYWFSLQPGDIVLTGTPAGVGPLQVGDQLQLRLNNYFSAQSMVSGDPALAVRSGE</sequence>
<dbReference type="EMBL" id="JBHLXP010000005">
    <property type="protein sequence ID" value="MFC0050277.1"/>
    <property type="molecule type" value="Genomic_DNA"/>
</dbReference>
<keyword evidence="1" id="KW-0479">Metal-binding</keyword>
<keyword evidence="3" id="KW-0378">Hydrolase</keyword>
<gene>
    <name evidence="3" type="ORF">ACFFJP_18420</name>
</gene>
<dbReference type="NCBIfam" id="NF007967">
    <property type="entry name" value="PRK10691.1"/>
    <property type="match status" value="1"/>
</dbReference>
<dbReference type="InterPro" id="IPR011234">
    <property type="entry name" value="Fumarylacetoacetase-like_C"/>
</dbReference>
<dbReference type="InterPro" id="IPR036663">
    <property type="entry name" value="Fumarylacetoacetase_C_sf"/>
</dbReference>
<name>A0ABV6BHJ9_9GAMM</name>
<feature type="domain" description="Fumarylacetoacetase-like C-terminal" evidence="2">
    <location>
        <begin position="19"/>
        <end position="210"/>
    </location>
</feature>
<accession>A0ABV6BHJ9</accession>
<reference evidence="3 4" key="1">
    <citation type="submission" date="2024-09" db="EMBL/GenBank/DDBJ databases">
        <authorList>
            <person name="Sun Q."/>
            <person name="Mori K."/>
        </authorList>
    </citation>
    <scope>NUCLEOTIDE SEQUENCE [LARGE SCALE GENOMIC DNA]</scope>
    <source>
        <strain evidence="3 4">KCTC 23315</strain>
    </source>
</reference>
<evidence type="ECO:0000313" key="3">
    <source>
        <dbReference type="EMBL" id="MFC0050277.1"/>
    </source>
</evidence>
<evidence type="ECO:0000313" key="4">
    <source>
        <dbReference type="Proteomes" id="UP001589813"/>
    </source>
</evidence>